<gene>
    <name evidence="2" type="ORF">SBAD_LOCUS6255</name>
</gene>
<evidence type="ECO:0000313" key="3">
    <source>
        <dbReference type="Proteomes" id="UP000270296"/>
    </source>
</evidence>
<reference evidence="4" key="1">
    <citation type="submission" date="2016-06" db="UniProtKB">
        <authorList>
            <consortium name="WormBaseParasite"/>
        </authorList>
    </citation>
    <scope>IDENTIFICATION</scope>
</reference>
<dbReference type="AlphaFoldDB" id="A0A183IRK8"/>
<dbReference type="WBParaSite" id="SBAD_0000649801-mRNA-1">
    <property type="protein sequence ID" value="SBAD_0000649801-mRNA-1"/>
    <property type="gene ID" value="SBAD_0000649801"/>
</dbReference>
<proteinExistence type="predicted"/>
<accession>A0A183IRK8</accession>
<reference evidence="2 3" key="2">
    <citation type="submission" date="2018-11" db="EMBL/GenBank/DDBJ databases">
        <authorList>
            <consortium name="Pathogen Informatics"/>
        </authorList>
    </citation>
    <scope>NUCLEOTIDE SEQUENCE [LARGE SCALE GENOMIC DNA]</scope>
</reference>
<evidence type="ECO:0000256" key="1">
    <source>
        <dbReference type="SAM" id="MobiDB-lite"/>
    </source>
</evidence>
<name>A0A183IRK8_9BILA</name>
<feature type="compositionally biased region" description="Basic and acidic residues" evidence="1">
    <location>
        <begin position="43"/>
        <end position="55"/>
    </location>
</feature>
<evidence type="ECO:0000313" key="2">
    <source>
        <dbReference type="EMBL" id="VDP09621.1"/>
    </source>
</evidence>
<sequence length="73" mass="7980">MAPVRAAVPRYTTATQQLSVSFDMSSSMRDSRADGALRVNDVPSDHGGGRLDRGRIPPTMSGEDRRHGDPKRK</sequence>
<protein>
    <submittedName>
        <fullName evidence="2 4">Uncharacterized protein</fullName>
    </submittedName>
</protein>
<keyword evidence="3" id="KW-1185">Reference proteome</keyword>
<evidence type="ECO:0000313" key="4">
    <source>
        <dbReference type="WBParaSite" id="SBAD_0000649801-mRNA-1"/>
    </source>
</evidence>
<dbReference type="Proteomes" id="UP000270296">
    <property type="component" value="Unassembled WGS sequence"/>
</dbReference>
<dbReference type="EMBL" id="UZAM01009607">
    <property type="protein sequence ID" value="VDP09621.1"/>
    <property type="molecule type" value="Genomic_DNA"/>
</dbReference>
<organism evidence="4">
    <name type="scientific">Soboliphyme baturini</name>
    <dbReference type="NCBI Taxonomy" id="241478"/>
    <lineage>
        <taxon>Eukaryota</taxon>
        <taxon>Metazoa</taxon>
        <taxon>Ecdysozoa</taxon>
        <taxon>Nematoda</taxon>
        <taxon>Enoplea</taxon>
        <taxon>Dorylaimia</taxon>
        <taxon>Dioctophymatida</taxon>
        <taxon>Dioctophymatoidea</taxon>
        <taxon>Soboliphymatidae</taxon>
        <taxon>Soboliphyme</taxon>
    </lineage>
</organism>
<feature type="region of interest" description="Disordered" evidence="1">
    <location>
        <begin position="22"/>
        <end position="73"/>
    </location>
</feature>